<organism evidence="1 2">
    <name type="scientific">Molorchus minor</name>
    <dbReference type="NCBI Taxonomy" id="1323400"/>
    <lineage>
        <taxon>Eukaryota</taxon>
        <taxon>Metazoa</taxon>
        <taxon>Ecdysozoa</taxon>
        <taxon>Arthropoda</taxon>
        <taxon>Hexapoda</taxon>
        <taxon>Insecta</taxon>
        <taxon>Pterygota</taxon>
        <taxon>Neoptera</taxon>
        <taxon>Endopterygota</taxon>
        <taxon>Coleoptera</taxon>
        <taxon>Polyphaga</taxon>
        <taxon>Cucujiformia</taxon>
        <taxon>Chrysomeloidea</taxon>
        <taxon>Cerambycidae</taxon>
        <taxon>Lamiinae</taxon>
        <taxon>Monochamini</taxon>
        <taxon>Molorchus</taxon>
    </lineage>
</organism>
<name>A0ABQ9JU23_9CUCU</name>
<accession>A0ABQ9JU23</accession>
<gene>
    <name evidence="1" type="ORF">NQ317_000873</name>
</gene>
<dbReference type="PANTHER" id="PTHR13707:SF23">
    <property type="entry name" value="SUCCINYL-COA:3-KETOACID-COENZYME A TRANSFERASE"/>
    <property type="match status" value="1"/>
</dbReference>
<keyword evidence="2" id="KW-1185">Reference proteome</keyword>
<evidence type="ECO:0000313" key="2">
    <source>
        <dbReference type="Proteomes" id="UP001162164"/>
    </source>
</evidence>
<sequence>MPMLASNYIPENMQVFLQSENGIMGLGPFPHPKCIDPDLINAWKRDCNGGTCGHIDLTILGAMEVSQYGDLANWMIPGKMVKGMGGCYGSSCSTRDKVVVCMEHTCRRTEDTKFYAIAPCH</sequence>
<dbReference type="Proteomes" id="UP001162164">
    <property type="component" value="Unassembled WGS sequence"/>
</dbReference>
<dbReference type="EMBL" id="JAPWTJ010000173">
    <property type="protein sequence ID" value="KAJ8981645.1"/>
    <property type="molecule type" value="Genomic_DNA"/>
</dbReference>
<evidence type="ECO:0008006" key="3">
    <source>
        <dbReference type="Google" id="ProtNLM"/>
    </source>
</evidence>
<protein>
    <recommendedName>
        <fullName evidence="3">SCP domain-containing protein</fullName>
    </recommendedName>
</protein>
<dbReference type="InterPro" id="IPR004165">
    <property type="entry name" value="CoA_trans_fam_I"/>
</dbReference>
<dbReference type="Pfam" id="PF01144">
    <property type="entry name" value="CoA_trans"/>
    <property type="match status" value="1"/>
</dbReference>
<dbReference type="InterPro" id="IPR037171">
    <property type="entry name" value="NagB/RpiA_transferase-like"/>
</dbReference>
<dbReference type="Gene3D" id="3.40.1080.10">
    <property type="entry name" value="Glutaconate Coenzyme A-transferase"/>
    <property type="match status" value="1"/>
</dbReference>
<comment type="caution">
    <text evidence="1">The sequence shown here is derived from an EMBL/GenBank/DDBJ whole genome shotgun (WGS) entry which is preliminary data.</text>
</comment>
<dbReference type="PANTHER" id="PTHR13707">
    <property type="entry name" value="KETOACID-COENZYME A TRANSFERASE"/>
    <property type="match status" value="1"/>
</dbReference>
<evidence type="ECO:0000313" key="1">
    <source>
        <dbReference type="EMBL" id="KAJ8981645.1"/>
    </source>
</evidence>
<reference evidence="1" key="1">
    <citation type="journal article" date="2023" name="Insect Mol. Biol.">
        <title>Genome sequencing provides insights into the evolution of gene families encoding plant cell wall-degrading enzymes in longhorned beetles.</title>
        <authorList>
            <person name="Shin N.R."/>
            <person name="Okamura Y."/>
            <person name="Kirsch R."/>
            <person name="Pauchet Y."/>
        </authorList>
    </citation>
    <scope>NUCLEOTIDE SEQUENCE</scope>
    <source>
        <strain evidence="1">MMC_N1</strain>
    </source>
</reference>
<dbReference type="SUPFAM" id="SSF100950">
    <property type="entry name" value="NagB/RpiA/CoA transferase-like"/>
    <property type="match status" value="1"/>
</dbReference>
<proteinExistence type="predicted"/>